<accession>A0ACA9QWD8</accession>
<proteinExistence type="predicted"/>
<evidence type="ECO:0000313" key="2">
    <source>
        <dbReference type="Proteomes" id="UP000789525"/>
    </source>
</evidence>
<protein>
    <submittedName>
        <fullName evidence="1">7885_t:CDS:1</fullName>
    </submittedName>
</protein>
<keyword evidence="2" id="KW-1185">Reference proteome</keyword>
<organism evidence="1 2">
    <name type="scientific">Acaulospora colombiana</name>
    <dbReference type="NCBI Taxonomy" id="27376"/>
    <lineage>
        <taxon>Eukaryota</taxon>
        <taxon>Fungi</taxon>
        <taxon>Fungi incertae sedis</taxon>
        <taxon>Mucoromycota</taxon>
        <taxon>Glomeromycotina</taxon>
        <taxon>Glomeromycetes</taxon>
        <taxon>Diversisporales</taxon>
        <taxon>Acaulosporaceae</taxon>
        <taxon>Acaulospora</taxon>
    </lineage>
</organism>
<sequence length="207" mass="23606">SFECDLPVTFISSFGQLVSTLAHITRHFSTPSLRILMESKSALQSSAQAEDSSTGLEVDLSAQRWRLREEIARLITSSINSKDKEVLLQTKKVAYNQVLDKLQPCPTGINPMEKFPAEILETIILNYITHWLPREEYLEKRSELLIPLAMVSKQWRNYIYSTPTLWNCISLRGNKGDPVASVVQGLKLSQDRVLAVVLEKWSNSWRE</sequence>
<reference evidence="1" key="1">
    <citation type="submission" date="2021-06" db="EMBL/GenBank/DDBJ databases">
        <authorList>
            <person name="Kallberg Y."/>
            <person name="Tangrot J."/>
            <person name="Rosling A."/>
        </authorList>
    </citation>
    <scope>NUCLEOTIDE SEQUENCE</scope>
    <source>
        <strain evidence="1">CL356</strain>
    </source>
</reference>
<feature type="non-terminal residue" evidence="1">
    <location>
        <position position="1"/>
    </location>
</feature>
<dbReference type="EMBL" id="CAJVPT010062512">
    <property type="protein sequence ID" value="CAG8767065.1"/>
    <property type="molecule type" value="Genomic_DNA"/>
</dbReference>
<name>A0ACA9QWD8_9GLOM</name>
<feature type="non-terminal residue" evidence="1">
    <location>
        <position position="207"/>
    </location>
</feature>
<gene>
    <name evidence="1" type="ORF">ACOLOM_LOCUS13514</name>
</gene>
<dbReference type="Proteomes" id="UP000789525">
    <property type="component" value="Unassembled WGS sequence"/>
</dbReference>
<evidence type="ECO:0000313" key="1">
    <source>
        <dbReference type="EMBL" id="CAG8767065.1"/>
    </source>
</evidence>
<comment type="caution">
    <text evidence="1">The sequence shown here is derived from an EMBL/GenBank/DDBJ whole genome shotgun (WGS) entry which is preliminary data.</text>
</comment>